<proteinExistence type="predicted"/>
<dbReference type="InterPro" id="IPR003737">
    <property type="entry name" value="GlcNAc_PI_deacetylase-related"/>
</dbReference>
<comment type="caution">
    <text evidence="4">The sequence shown here is derived from an EMBL/GenBank/DDBJ whole genome shotgun (WGS) entry which is preliminary data.</text>
</comment>
<reference evidence="4" key="1">
    <citation type="submission" date="2015-04" db="EMBL/GenBank/DDBJ databases">
        <title>Complete genome sequence of Microbacterium chocolatum SIT 101, a bacterium enantioselectively hydrolyzing mesomeric diesters.</title>
        <authorList>
            <person name="Li X."/>
            <person name="Xu Y."/>
        </authorList>
    </citation>
    <scope>NUCLEOTIDE SEQUENCE [LARGE SCALE GENOMIC DNA]</scope>
    <source>
        <strain evidence="4">SIT 101</strain>
    </source>
</reference>
<dbReference type="SUPFAM" id="SSF102588">
    <property type="entry name" value="LmbE-like"/>
    <property type="match status" value="1"/>
</dbReference>
<feature type="region of interest" description="Disordered" evidence="2">
    <location>
        <begin position="36"/>
        <end position="97"/>
    </location>
</feature>
<name>A0A0M8MD24_9MICO</name>
<feature type="signal peptide" evidence="3">
    <location>
        <begin position="1"/>
        <end position="21"/>
    </location>
</feature>
<dbReference type="Pfam" id="PF02585">
    <property type="entry name" value="PIG-L"/>
    <property type="match status" value="1"/>
</dbReference>
<feature type="chain" id="PRO_5005818242" description="GlcNAc-PI de-N-acetylase" evidence="3">
    <location>
        <begin position="22"/>
        <end position="368"/>
    </location>
</feature>
<evidence type="ECO:0000313" key="4">
    <source>
        <dbReference type="EMBL" id="KOS09916.1"/>
    </source>
</evidence>
<feature type="compositionally biased region" description="Low complexity" evidence="2">
    <location>
        <begin position="36"/>
        <end position="75"/>
    </location>
</feature>
<dbReference type="AlphaFoldDB" id="A0A0M8MD24"/>
<evidence type="ECO:0008006" key="6">
    <source>
        <dbReference type="Google" id="ProtNLM"/>
    </source>
</evidence>
<dbReference type="InterPro" id="IPR024078">
    <property type="entry name" value="LmbE-like_dom_sf"/>
</dbReference>
<evidence type="ECO:0000256" key="1">
    <source>
        <dbReference type="ARBA" id="ARBA00022833"/>
    </source>
</evidence>
<evidence type="ECO:0000256" key="3">
    <source>
        <dbReference type="SAM" id="SignalP"/>
    </source>
</evidence>
<dbReference type="Gene3D" id="3.40.50.10320">
    <property type="entry name" value="LmbE-like"/>
    <property type="match status" value="1"/>
</dbReference>
<organism evidence="4 5">
    <name type="scientific">Microbacterium aurantiacum</name>
    <dbReference type="NCBI Taxonomy" id="162393"/>
    <lineage>
        <taxon>Bacteria</taxon>
        <taxon>Bacillati</taxon>
        <taxon>Actinomycetota</taxon>
        <taxon>Actinomycetes</taxon>
        <taxon>Micrococcales</taxon>
        <taxon>Microbacteriaceae</taxon>
        <taxon>Microbacterium</taxon>
    </lineage>
</organism>
<keyword evidence="5" id="KW-1185">Reference proteome</keyword>
<dbReference type="PATRIC" id="fig|84292.3.peg.2766"/>
<keyword evidence="3" id="KW-0732">Signal</keyword>
<protein>
    <recommendedName>
        <fullName evidence="6">GlcNAc-PI de-N-acetylase</fullName>
    </recommendedName>
</protein>
<dbReference type="GO" id="GO:0016137">
    <property type="term" value="P:glycoside metabolic process"/>
    <property type="evidence" value="ECO:0007669"/>
    <property type="project" value="UniProtKB-ARBA"/>
</dbReference>
<feature type="compositionally biased region" description="Pro residues" evidence="2">
    <location>
        <begin position="76"/>
        <end position="92"/>
    </location>
</feature>
<sequence length="368" mass="38157">MAVLTIAAVVGLSSAGGAALAGFLVTSTDRLGVSTSAGASGVSGTPTASSPPETPSPAASLPVPDTTETPVAEPVAPEPIAPAPEPAPPPVSPADTPCDTGVTMSVWAHYDDDLLFMNPRLLEAFDAGRCVRTVFLTGSDAGRGEHYAKGRELGILRAYNTMRGAQGFWAEHRVTLNSGVEISQWSPEDDPDITVVFLRLPDGALNGGGFRATGFVTLPALVSGALASLAPIDGGTPLTLDALASSLSELIVAYRVDQLYTHVPQGTEWAGGDHPDHSATGTVTRAAWQAIGFPADRVSYAVGYRTQDLPANLSGDLLARKVDAFRVYAAQDSVVSCASAQACLAKPKFGVWLQRQYAKTEAELFPAG</sequence>
<accession>A0A0M8MD24</accession>
<evidence type="ECO:0000313" key="5">
    <source>
        <dbReference type="Proteomes" id="UP000037737"/>
    </source>
</evidence>
<dbReference type="Proteomes" id="UP000037737">
    <property type="component" value="Unassembled WGS sequence"/>
</dbReference>
<gene>
    <name evidence="4" type="ORF">XI38_13610</name>
</gene>
<keyword evidence="1" id="KW-0862">Zinc</keyword>
<dbReference type="OrthoDB" id="6064917at2"/>
<dbReference type="EMBL" id="LAVO01000015">
    <property type="protein sequence ID" value="KOS09916.1"/>
    <property type="molecule type" value="Genomic_DNA"/>
</dbReference>
<evidence type="ECO:0000256" key="2">
    <source>
        <dbReference type="SAM" id="MobiDB-lite"/>
    </source>
</evidence>